<accession>A0A4Y6V327</accession>
<keyword evidence="3" id="KW-0676">Redox-active center</keyword>
<feature type="domain" description="Thioredoxin" evidence="4">
    <location>
        <begin position="54"/>
        <end position="195"/>
    </location>
</feature>
<evidence type="ECO:0000313" key="6">
    <source>
        <dbReference type="Proteomes" id="UP000317214"/>
    </source>
</evidence>
<gene>
    <name evidence="5" type="ORF">D5366_03010</name>
</gene>
<dbReference type="PROSITE" id="PS00194">
    <property type="entry name" value="THIOREDOXIN_1"/>
    <property type="match status" value="1"/>
</dbReference>
<dbReference type="SUPFAM" id="SSF52833">
    <property type="entry name" value="Thioredoxin-like"/>
    <property type="match status" value="1"/>
</dbReference>
<dbReference type="EMBL" id="CP032485">
    <property type="protein sequence ID" value="QDH24393.1"/>
    <property type="molecule type" value="Genomic_DNA"/>
</dbReference>
<sequence>MSSNPINRRSFWGGLASLGVTAVLTLAVLGGGRLTGAAHAEQQDLPEPLQSLTISAPSRDPVALVLKGVDGRQLSLDAYRGKPFVLHVWATWCGPCKEELPKLNSFLSKHPDAPIVPAAISSGDAAKVSAFLAKAGNTSVPAWTVEQGAFTKWFKSLEIPVTVLIDGKGYVRAFSKGELDWGAPDADAQLTKLLAATHS</sequence>
<evidence type="ECO:0000256" key="2">
    <source>
        <dbReference type="ARBA" id="ARBA00022748"/>
    </source>
</evidence>
<evidence type="ECO:0000256" key="1">
    <source>
        <dbReference type="ARBA" id="ARBA00004196"/>
    </source>
</evidence>
<protein>
    <submittedName>
        <fullName evidence="5">TlpA family protein disulfide reductase</fullName>
    </submittedName>
</protein>
<evidence type="ECO:0000259" key="4">
    <source>
        <dbReference type="PROSITE" id="PS51352"/>
    </source>
</evidence>
<dbReference type="AlphaFoldDB" id="A0A4Y6V327"/>
<dbReference type="GO" id="GO:0017004">
    <property type="term" value="P:cytochrome complex assembly"/>
    <property type="evidence" value="ECO:0007669"/>
    <property type="project" value="UniProtKB-KW"/>
</dbReference>
<dbReference type="CDD" id="cd02966">
    <property type="entry name" value="TlpA_like_family"/>
    <property type="match status" value="1"/>
</dbReference>
<keyword evidence="2" id="KW-0201">Cytochrome c-type biogenesis</keyword>
<organism evidence="5 6">
    <name type="scientific">Neokomagataea tanensis</name>
    <dbReference type="NCBI Taxonomy" id="661191"/>
    <lineage>
        <taxon>Bacteria</taxon>
        <taxon>Pseudomonadati</taxon>
        <taxon>Pseudomonadota</taxon>
        <taxon>Alphaproteobacteria</taxon>
        <taxon>Acetobacterales</taxon>
        <taxon>Acetobacteraceae</taxon>
        <taxon>Neokomagataea</taxon>
    </lineage>
</organism>
<dbReference type="InterPro" id="IPR036249">
    <property type="entry name" value="Thioredoxin-like_sf"/>
</dbReference>
<dbReference type="Gene3D" id="3.40.30.10">
    <property type="entry name" value="Glutaredoxin"/>
    <property type="match status" value="1"/>
</dbReference>
<dbReference type="InterPro" id="IPR050553">
    <property type="entry name" value="Thioredoxin_ResA/DsbE_sf"/>
</dbReference>
<dbReference type="KEGG" id="ntn:D5366_03010"/>
<dbReference type="GO" id="GO:0015036">
    <property type="term" value="F:disulfide oxidoreductase activity"/>
    <property type="evidence" value="ECO:0007669"/>
    <property type="project" value="UniProtKB-ARBA"/>
</dbReference>
<name>A0A4Y6V327_9PROT</name>
<proteinExistence type="predicted"/>
<dbReference type="PROSITE" id="PS51318">
    <property type="entry name" value="TAT"/>
    <property type="match status" value="1"/>
</dbReference>
<keyword evidence="6" id="KW-1185">Reference proteome</keyword>
<dbReference type="Proteomes" id="UP000317214">
    <property type="component" value="Chromosome"/>
</dbReference>
<evidence type="ECO:0000313" key="5">
    <source>
        <dbReference type="EMBL" id="QDH24393.1"/>
    </source>
</evidence>
<dbReference type="PANTHER" id="PTHR42852:SF13">
    <property type="entry name" value="PROTEIN DIPZ"/>
    <property type="match status" value="1"/>
</dbReference>
<dbReference type="InterPro" id="IPR017937">
    <property type="entry name" value="Thioredoxin_CS"/>
</dbReference>
<dbReference type="GO" id="GO:0030313">
    <property type="term" value="C:cell envelope"/>
    <property type="evidence" value="ECO:0007669"/>
    <property type="project" value="UniProtKB-SubCell"/>
</dbReference>
<dbReference type="InterPro" id="IPR013766">
    <property type="entry name" value="Thioredoxin_domain"/>
</dbReference>
<dbReference type="PROSITE" id="PS51352">
    <property type="entry name" value="THIOREDOXIN_2"/>
    <property type="match status" value="1"/>
</dbReference>
<reference evidence="5 6" key="1">
    <citation type="submission" date="2018-09" db="EMBL/GenBank/DDBJ databases">
        <title>The complete genome sequence of Neokomagataea tanensis NBRC 106556(T).</title>
        <authorList>
            <person name="Chua K.-O."/>
            <person name="See-Too W.-S."/>
            <person name="Hong K.-W."/>
            <person name="Yin W.-F."/>
            <person name="Chan K.-G."/>
        </authorList>
    </citation>
    <scope>NUCLEOTIDE SEQUENCE [LARGE SCALE GENOMIC DNA]</scope>
    <source>
        <strain evidence="6">AH13 \ NBRC 106556</strain>
    </source>
</reference>
<dbReference type="InterPro" id="IPR006311">
    <property type="entry name" value="TAT_signal"/>
</dbReference>
<dbReference type="OrthoDB" id="9799347at2"/>
<dbReference type="InterPro" id="IPR013740">
    <property type="entry name" value="Redoxin"/>
</dbReference>
<evidence type="ECO:0000256" key="3">
    <source>
        <dbReference type="ARBA" id="ARBA00023284"/>
    </source>
</evidence>
<comment type="subcellular location">
    <subcellularLocation>
        <location evidence="1">Cell envelope</location>
    </subcellularLocation>
</comment>
<dbReference type="RefSeq" id="WP_141492236.1">
    <property type="nucleotide sequence ID" value="NZ_CP032485.1"/>
</dbReference>
<dbReference type="Pfam" id="PF08534">
    <property type="entry name" value="Redoxin"/>
    <property type="match status" value="1"/>
</dbReference>
<dbReference type="PANTHER" id="PTHR42852">
    <property type="entry name" value="THIOL:DISULFIDE INTERCHANGE PROTEIN DSBE"/>
    <property type="match status" value="1"/>
</dbReference>